<dbReference type="AlphaFoldDB" id="A0A517M5C8"/>
<protein>
    <submittedName>
        <fullName evidence="3">MurE-like ligase</fullName>
        <ecNumber evidence="3">6.3.2.7</ecNumber>
    </submittedName>
</protein>
<dbReference type="SUPFAM" id="SSF53623">
    <property type="entry name" value="MurD-like peptide ligases, catalytic domain"/>
    <property type="match status" value="1"/>
</dbReference>
<dbReference type="InterPro" id="IPR036565">
    <property type="entry name" value="Mur-like_cat_sf"/>
</dbReference>
<reference evidence="3 4" key="1">
    <citation type="submission" date="2019-02" db="EMBL/GenBank/DDBJ databases">
        <title>Deep-cultivation of Planctomycetes and their phenomic and genomic characterization uncovers novel biology.</title>
        <authorList>
            <person name="Wiegand S."/>
            <person name="Jogler M."/>
            <person name="Boedeker C."/>
            <person name="Pinto D."/>
            <person name="Vollmers J."/>
            <person name="Rivas-Marin E."/>
            <person name="Kohn T."/>
            <person name="Peeters S.H."/>
            <person name="Heuer A."/>
            <person name="Rast P."/>
            <person name="Oberbeckmann S."/>
            <person name="Bunk B."/>
            <person name="Jeske O."/>
            <person name="Meyerdierks A."/>
            <person name="Storesund J.E."/>
            <person name="Kallscheuer N."/>
            <person name="Luecker S."/>
            <person name="Lage O.M."/>
            <person name="Pohl T."/>
            <person name="Merkel B.J."/>
            <person name="Hornburger P."/>
            <person name="Mueller R.-W."/>
            <person name="Bruemmer F."/>
            <person name="Labrenz M."/>
            <person name="Spormann A.M."/>
            <person name="Op den Camp H."/>
            <person name="Overmann J."/>
            <person name="Amann R."/>
            <person name="Jetten M.S.M."/>
            <person name="Mascher T."/>
            <person name="Medema M.H."/>
            <person name="Devos D.P."/>
            <person name="Kaster A.-K."/>
            <person name="Ovreas L."/>
            <person name="Rohde M."/>
            <person name="Galperin M.Y."/>
            <person name="Jogler C."/>
        </authorList>
    </citation>
    <scope>NUCLEOTIDE SEQUENCE [LARGE SCALE GENOMIC DNA]</scope>
    <source>
        <strain evidence="3 4">EC9</strain>
    </source>
</reference>
<dbReference type="KEGG" id="ruv:EC9_42730"/>
<feature type="domain" description="Mur ligase central" evidence="2">
    <location>
        <begin position="113"/>
        <end position="309"/>
    </location>
</feature>
<evidence type="ECO:0000259" key="2">
    <source>
        <dbReference type="Pfam" id="PF08245"/>
    </source>
</evidence>
<gene>
    <name evidence="3" type="ORF">EC9_42730</name>
</gene>
<evidence type="ECO:0000259" key="1">
    <source>
        <dbReference type="Pfam" id="PF02875"/>
    </source>
</evidence>
<dbReference type="PANTHER" id="PTHR23135:SF4">
    <property type="entry name" value="UDP-N-ACETYLMURAMOYL-L-ALANYL-D-GLUTAMATE--2,6-DIAMINOPIMELATE LIGASE MURE HOMOLOG, CHLOROPLASTIC"/>
    <property type="match status" value="1"/>
</dbReference>
<proteinExistence type="predicted"/>
<dbReference type="SUPFAM" id="SSF53244">
    <property type="entry name" value="MurD-like peptide ligases, peptide-binding domain"/>
    <property type="match status" value="1"/>
</dbReference>
<dbReference type="Gene3D" id="3.90.190.20">
    <property type="entry name" value="Mur ligase, C-terminal domain"/>
    <property type="match status" value="1"/>
</dbReference>
<dbReference type="Proteomes" id="UP000319557">
    <property type="component" value="Chromosome"/>
</dbReference>
<dbReference type="PANTHER" id="PTHR23135">
    <property type="entry name" value="MUR LIGASE FAMILY MEMBER"/>
    <property type="match status" value="1"/>
</dbReference>
<dbReference type="Pfam" id="PF08245">
    <property type="entry name" value="Mur_ligase_M"/>
    <property type="match status" value="1"/>
</dbReference>
<dbReference type="InterPro" id="IPR013221">
    <property type="entry name" value="Mur_ligase_cen"/>
</dbReference>
<dbReference type="OrthoDB" id="9800958at2"/>
<dbReference type="GO" id="GO:0047482">
    <property type="term" value="F:UDP-N-acetylmuramoyl-L-alanyl-D-glutamate-L-lysine ligase activity"/>
    <property type="evidence" value="ECO:0007669"/>
    <property type="project" value="UniProtKB-EC"/>
</dbReference>
<dbReference type="InterPro" id="IPR036615">
    <property type="entry name" value="Mur_ligase_C_dom_sf"/>
</dbReference>
<feature type="domain" description="Mur ligase C-terminal" evidence="1">
    <location>
        <begin position="332"/>
        <end position="458"/>
    </location>
</feature>
<evidence type="ECO:0000313" key="3">
    <source>
        <dbReference type="EMBL" id="QDS90069.1"/>
    </source>
</evidence>
<organism evidence="3 4">
    <name type="scientific">Rosistilla ulvae</name>
    <dbReference type="NCBI Taxonomy" id="1930277"/>
    <lineage>
        <taxon>Bacteria</taxon>
        <taxon>Pseudomonadati</taxon>
        <taxon>Planctomycetota</taxon>
        <taxon>Planctomycetia</taxon>
        <taxon>Pirellulales</taxon>
        <taxon>Pirellulaceae</taxon>
        <taxon>Rosistilla</taxon>
    </lineage>
</organism>
<dbReference type="EMBL" id="CP036261">
    <property type="protein sequence ID" value="QDS90069.1"/>
    <property type="molecule type" value="Genomic_DNA"/>
</dbReference>
<dbReference type="SUPFAM" id="SSF63418">
    <property type="entry name" value="MurE/MurF N-terminal domain"/>
    <property type="match status" value="1"/>
</dbReference>
<dbReference type="GO" id="GO:0005524">
    <property type="term" value="F:ATP binding"/>
    <property type="evidence" value="ECO:0007669"/>
    <property type="project" value="InterPro"/>
</dbReference>
<keyword evidence="4" id="KW-1185">Reference proteome</keyword>
<name>A0A517M5C8_9BACT</name>
<keyword evidence="3" id="KW-0436">Ligase</keyword>
<accession>A0A517M5C8</accession>
<dbReference type="EC" id="6.3.2.7" evidence="3"/>
<dbReference type="Gene3D" id="3.40.1190.10">
    <property type="entry name" value="Mur-like, catalytic domain"/>
    <property type="match status" value="1"/>
</dbReference>
<dbReference type="InterPro" id="IPR004101">
    <property type="entry name" value="Mur_ligase_C"/>
</dbReference>
<sequence>MDVAKRIGSQDVSLRQLFPAARMISTPDMTVRRCSADASDCSPGDVFVAGIDDTPADEAAAEAVAGGAIGIITEQLLPVSVPQCIVADARQAYAHLVSELAGKPSQQMLSIGVAGIDGKTSTTLMVAAALRKSGLRVAYNCDLGRSDGIIQDVPRRRLSDAQDLTDWYADASDSGCQVAVVELSEAMLRSHAADGTSFDIMILSGDSDHAYLKSAQGGSLFNEAISHVRSKGLVILNESNAVAAQAAESSDLSILTYGTSQEADVVGRIMERHAGETTFLITAGDTTAAVRSRMTGDWMFHHQLAAAATALVMDFPLETVAAGLSAMEKIPGRMQRVASYTGPQIVLDDADCPERVMATINTLRKELPRRGKIWCIAACDHRRTATHAANLGYITERCSDHLVLTSGVSGTDEFLSLVHEMLDGVVDPAKPQLIANREAAIQWTINKATPNDLVVILGGWCPDSPRTIRVAIDADTKLAEQALERVEAIDDSEPVILPHPALLASM</sequence>
<dbReference type="InterPro" id="IPR035911">
    <property type="entry name" value="MurE/MurF_N"/>
</dbReference>
<dbReference type="RefSeq" id="WP_145347965.1">
    <property type="nucleotide sequence ID" value="NZ_CP036261.1"/>
</dbReference>
<evidence type="ECO:0000313" key="4">
    <source>
        <dbReference type="Proteomes" id="UP000319557"/>
    </source>
</evidence>
<dbReference type="Gene3D" id="3.40.1390.10">
    <property type="entry name" value="MurE/MurF, N-terminal domain"/>
    <property type="match status" value="1"/>
</dbReference>
<dbReference type="Pfam" id="PF02875">
    <property type="entry name" value="Mur_ligase_C"/>
    <property type="match status" value="1"/>
</dbReference>